<evidence type="ECO:0000313" key="10">
    <source>
        <dbReference type="Proteomes" id="UP000002282"/>
    </source>
</evidence>
<comment type="subcellular location">
    <subcellularLocation>
        <location evidence="1 8">Cell membrane</location>
        <topology evidence="1 8">Multi-pass membrane protein</topology>
    </subcellularLocation>
</comment>
<dbReference type="Pfam" id="PF08395">
    <property type="entry name" value="7tm_7"/>
    <property type="match status" value="1"/>
</dbReference>
<keyword evidence="10" id="KW-1185">Reference proteome</keyword>
<keyword evidence="7 8" id="KW-0807">Transducer</keyword>
<dbReference type="InterPro" id="IPR013604">
    <property type="entry name" value="7TM_chemorcpt"/>
</dbReference>
<keyword evidence="3 8" id="KW-0812">Transmembrane</keyword>
<evidence type="ECO:0000256" key="5">
    <source>
        <dbReference type="ARBA" id="ARBA00023136"/>
    </source>
</evidence>
<keyword evidence="6 8" id="KW-0675">Receptor</keyword>
<gene>
    <name evidence="9" type="primary">Dyak\GE14261</name>
    <name evidence="9" type="synonym">dyak_GLEANR_14397</name>
    <name evidence="9" type="synonym">GE14261</name>
    <name evidence="9" type="ORF">Dyak_GE14261</name>
</gene>
<feature type="transmembrane region" description="Helical" evidence="8">
    <location>
        <begin position="37"/>
        <end position="56"/>
    </location>
</feature>
<dbReference type="Proteomes" id="UP000002282">
    <property type="component" value="Chromosome 2R"/>
</dbReference>
<proteinExistence type="inferred from homology"/>
<dbReference type="GO" id="GO:0030425">
    <property type="term" value="C:dendrite"/>
    <property type="evidence" value="ECO:0007669"/>
    <property type="project" value="TreeGrafter"/>
</dbReference>
<organism evidence="9 10">
    <name type="scientific">Drosophila yakuba</name>
    <name type="common">Fruit fly</name>
    <dbReference type="NCBI Taxonomy" id="7245"/>
    <lineage>
        <taxon>Eukaryota</taxon>
        <taxon>Metazoa</taxon>
        <taxon>Ecdysozoa</taxon>
        <taxon>Arthropoda</taxon>
        <taxon>Hexapoda</taxon>
        <taxon>Insecta</taxon>
        <taxon>Pterygota</taxon>
        <taxon>Neoptera</taxon>
        <taxon>Endopterygota</taxon>
        <taxon>Diptera</taxon>
        <taxon>Brachycera</taxon>
        <taxon>Muscomorpha</taxon>
        <taxon>Ephydroidea</taxon>
        <taxon>Drosophilidae</taxon>
        <taxon>Drosophila</taxon>
        <taxon>Sophophora</taxon>
    </lineage>
</organism>
<dbReference type="GO" id="GO:0005886">
    <property type="term" value="C:plasma membrane"/>
    <property type="evidence" value="ECO:0007669"/>
    <property type="project" value="UniProtKB-SubCell"/>
</dbReference>
<name>B4P927_DROYA</name>
<dbReference type="EMBL" id="CM000158">
    <property type="protein sequence ID" value="EDW92267.2"/>
    <property type="molecule type" value="Genomic_DNA"/>
</dbReference>
<keyword evidence="4 8" id="KW-1133">Transmembrane helix</keyword>
<feature type="transmembrane region" description="Helical" evidence="8">
    <location>
        <begin position="131"/>
        <end position="153"/>
    </location>
</feature>
<evidence type="ECO:0000256" key="3">
    <source>
        <dbReference type="ARBA" id="ARBA00022692"/>
    </source>
</evidence>
<dbReference type="GO" id="GO:0043025">
    <property type="term" value="C:neuronal cell body"/>
    <property type="evidence" value="ECO:0007669"/>
    <property type="project" value="TreeGrafter"/>
</dbReference>
<accession>B4P927</accession>
<comment type="similarity">
    <text evidence="8">Belongs to the insect chemoreceptor superfamily. Gustatory receptor (GR) family.</text>
</comment>
<feature type="transmembrane region" description="Helical" evidence="8">
    <location>
        <begin position="173"/>
        <end position="190"/>
    </location>
</feature>
<dbReference type="OrthoDB" id="8043605at2759"/>
<dbReference type="HOGENOM" id="CLU_043996_0_0_1"/>
<dbReference type="PANTHER" id="PTHR21143:SF131">
    <property type="entry name" value="GUSTATORY AND ODORANT RECEPTOR 63A-RELATED"/>
    <property type="match status" value="1"/>
</dbReference>
<evidence type="ECO:0000256" key="7">
    <source>
        <dbReference type="ARBA" id="ARBA00023224"/>
    </source>
</evidence>
<dbReference type="eggNOG" id="ENOG502TBUU">
    <property type="taxonomic scope" value="Eukaryota"/>
</dbReference>
<dbReference type="PANTHER" id="PTHR21143">
    <property type="entry name" value="INVERTEBRATE GUSTATORY RECEPTOR"/>
    <property type="match status" value="1"/>
</dbReference>
<comment type="caution">
    <text evidence="8">Lacks conserved residue(s) required for the propagation of feature annotation.</text>
</comment>
<dbReference type="GO" id="GO:0007165">
    <property type="term" value="P:signal transduction"/>
    <property type="evidence" value="ECO:0007669"/>
    <property type="project" value="UniProtKB-KW"/>
</dbReference>
<evidence type="ECO:0000256" key="8">
    <source>
        <dbReference type="RuleBase" id="RU363108"/>
    </source>
</evidence>
<comment type="function">
    <text evidence="8">Gustatory receptor which mediates acceptance or avoidance behavior, depending on its substrates.</text>
</comment>
<dbReference type="AlphaFoldDB" id="B4P927"/>
<reference evidence="9 10" key="1">
    <citation type="journal article" date="2007" name="Nature">
        <title>Evolution of genes and genomes on the Drosophila phylogeny.</title>
        <authorList>
            <consortium name="Drosophila 12 Genomes Consortium"/>
            <person name="Clark A.G."/>
            <person name="Eisen M.B."/>
            <person name="Smith D.R."/>
            <person name="Bergman C.M."/>
            <person name="Oliver B."/>
            <person name="Markow T.A."/>
            <person name="Kaufman T.C."/>
            <person name="Kellis M."/>
            <person name="Gelbart W."/>
            <person name="Iyer V.N."/>
            <person name="Pollard D.A."/>
            <person name="Sackton T.B."/>
            <person name="Larracuente A.M."/>
            <person name="Singh N.D."/>
            <person name="Abad J.P."/>
            <person name="Abt D.N."/>
            <person name="Adryan B."/>
            <person name="Aguade M."/>
            <person name="Akashi H."/>
            <person name="Anderson W.W."/>
            <person name="Aquadro C.F."/>
            <person name="Ardell D.H."/>
            <person name="Arguello R."/>
            <person name="Artieri C.G."/>
            <person name="Barbash D.A."/>
            <person name="Barker D."/>
            <person name="Barsanti P."/>
            <person name="Batterham P."/>
            <person name="Batzoglou S."/>
            <person name="Begun D."/>
            <person name="Bhutkar A."/>
            <person name="Blanco E."/>
            <person name="Bosak S.A."/>
            <person name="Bradley R.K."/>
            <person name="Brand A.D."/>
            <person name="Brent M.R."/>
            <person name="Brooks A.N."/>
            <person name="Brown R.H."/>
            <person name="Butlin R.K."/>
            <person name="Caggese C."/>
            <person name="Calvi B.R."/>
            <person name="Bernardo de Carvalho A."/>
            <person name="Caspi A."/>
            <person name="Castrezana S."/>
            <person name="Celniker S.E."/>
            <person name="Chang J.L."/>
            <person name="Chapple C."/>
            <person name="Chatterji S."/>
            <person name="Chinwalla A."/>
            <person name="Civetta A."/>
            <person name="Clifton S.W."/>
            <person name="Comeron J.M."/>
            <person name="Costello J.C."/>
            <person name="Coyne J.A."/>
            <person name="Daub J."/>
            <person name="David R.G."/>
            <person name="Delcher A.L."/>
            <person name="Delehaunty K."/>
            <person name="Do C.B."/>
            <person name="Ebling H."/>
            <person name="Edwards K."/>
            <person name="Eickbush T."/>
            <person name="Evans J.D."/>
            <person name="Filipski A."/>
            <person name="Findeiss S."/>
            <person name="Freyhult E."/>
            <person name="Fulton L."/>
            <person name="Fulton R."/>
            <person name="Garcia A.C."/>
            <person name="Gardiner A."/>
            <person name="Garfield D.A."/>
            <person name="Garvin B.E."/>
            <person name="Gibson G."/>
            <person name="Gilbert D."/>
            <person name="Gnerre S."/>
            <person name="Godfrey J."/>
            <person name="Good R."/>
            <person name="Gotea V."/>
            <person name="Gravely B."/>
            <person name="Greenberg A.J."/>
            <person name="Griffiths-Jones S."/>
            <person name="Gross S."/>
            <person name="Guigo R."/>
            <person name="Gustafson E.A."/>
            <person name="Haerty W."/>
            <person name="Hahn M.W."/>
            <person name="Halligan D.L."/>
            <person name="Halpern A.L."/>
            <person name="Halter G.M."/>
            <person name="Han M.V."/>
            <person name="Heger A."/>
            <person name="Hillier L."/>
            <person name="Hinrichs A.S."/>
            <person name="Holmes I."/>
            <person name="Hoskins R.A."/>
            <person name="Hubisz M.J."/>
            <person name="Hultmark D."/>
            <person name="Huntley M.A."/>
            <person name="Jaffe D.B."/>
            <person name="Jagadeeshan S."/>
            <person name="Jeck W.R."/>
            <person name="Johnson J."/>
            <person name="Jones C.D."/>
            <person name="Jordan W.C."/>
            <person name="Karpen G.H."/>
            <person name="Kataoka E."/>
            <person name="Keightley P.D."/>
            <person name="Kheradpour P."/>
            <person name="Kirkness E.F."/>
            <person name="Koerich L.B."/>
            <person name="Kristiansen K."/>
            <person name="Kudrna D."/>
            <person name="Kulathinal R.J."/>
            <person name="Kumar S."/>
            <person name="Kwok R."/>
            <person name="Lander E."/>
            <person name="Langley C.H."/>
            <person name="Lapoint R."/>
            <person name="Lazzaro B.P."/>
            <person name="Lee S.J."/>
            <person name="Levesque L."/>
            <person name="Li R."/>
            <person name="Lin C.F."/>
            <person name="Lin M.F."/>
            <person name="Lindblad-Toh K."/>
            <person name="Llopart A."/>
            <person name="Long M."/>
            <person name="Low L."/>
            <person name="Lozovsky E."/>
            <person name="Lu J."/>
            <person name="Luo M."/>
            <person name="Machado C.A."/>
            <person name="Makalowski W."/>
            <person name="Marzo M."/>
            <person name="Matsuda M."/>
            <person name="Matzkin L."/>
            <person name="McAllister B."/>
            <person name="McBride C.S."/>
            <person name="McKernan B."/>
            <person name="McKernan K."/>
            <person name="Mendez-Lago M."/>
            <person name="Minx P."/>
            <person name="Mollenhauer M.U."/>
            <person name="Montooth K."/>
            <person name="Mount S.M."/>
            <person name="Mu X."/>
            <person name="Myers E."/>
            <person name="Negre B."/>
            <person name="Newfeld S."/>
            <person name="Nielsen R."/>
            <person name="Noor M.A."/>
            <person name="O'Grady P."/>
            <person name="Pachter L."/>
            <person name="Papaceit M."/>
            <person name="Parisi M.J."/>
            <person name="Parisi M."/>
            <person name="Parts L."/>
            <person name="Pedersen J.S."/>
            <person name="Pesole G."/>
            <person name="Phillippy A.M."/>
            <person name="Ponting C.P."/>
            <person name="Pop M."/>
            <person name="Porcelli D."/>
            <person name="Powell J.R."/>
            <person name="Prohaska S."/>
            <person name="Pruitt K."/>
            <person name="Puig M."/>
            <person name="Quesneville H."/>
            <person name="Ram K.R."/>
            <person name="Rand D."/>
            <person name="Rasmussen M.D."/>
            <person name="Reed L.K."/>
            <person name="Reenan R."/>
            <person name="Reily A."/>
            <person name="Remington K.A."/>
            <person name="Rieger T.T."/>
            <person name="Ritchie M.G."/>
            <person name="Robin C."/>
            <person name="Rogers Y.H."/>
            <person name="Rohde C."/>
            <person name="Rozas J."/>
            <person name="Rubenfield M.J."/>
            <person name="Ruiz A."/>
            <person name="Russo S."/>
            <person name="Salzberg S.L."/>
            <person name="Sanchez-Gracia A."/>
            <person name="Saranga D.J."/>
            <person name="Sato H."/>
            <person name="Schaeffer S.W."/>
            <person name="Schatz M.C."/>
            <person name="Schlenke T."/>
            <person name="Schwartz R."/>
            <person name="Segarra C."/>
            <person name="Singh R.S."/>
            <person name="Sirot L."/>
            <person name="Sirota M."/>
            <person name="Sisneros N.B."/>
            <person name="Smith C.D."/>
            <person name="Smith T.F."/>
            <person name="Spieth J."/>
            <person name="Stage D.E."/>
            <person name="Stark A."/>
            <person name="Stephan W."/>
            <person name="Strausberg R.L."/>
            <person name="Strempel S."/>
            <person name="Sturgill D."/>
            <person name="Sutton G."/>
            <person name="Sutton G.G."/>
            <person name="Tao W."/>
            <person name="Teichmann S."/>
            <person name="Tobari Y.N."/>
            <person name="Tomimura Y."/>
            <person name="Tsolas J.M."/>
            <person name="Valente V.L."/>
            <person name="Venter E."/>
            <person name="Venter J.C."/>
            <person name="Vicario S."/>
            <person name="Vieira F.G."/>
            <person name="Vilella A.J."/>
            <person name="Villasante A."/>
            <person name="Walenz B."/>
            <person name="Wang J."/>
            <person name="Wasserman M."/>
            <person name="Watts T."/>
            <person name="Wilson D."/>
            <person name="Wilson R.K."/>
            <person name="Wing R.A."/>
            <person name="Wolfner M.F."/>
            <person name="Wong A."/>
            <person name="Wong G.K."/>
            <person name="Wu C.I."/>
            <person name="Wu G."/>
            <person name="Yamamoto D."/>
            <person name="Yang H.P."/>
            <person name="Yang S.P."/>
            <person name="Yorke J.A."/>
            <person name="Yoshida K."/>
            <person name="Zdobnov E."/>
            <person name="Zhang P."/>
            <person name="Zhang Y."/>
            <person name="Zimin A.V."/>
            <person name="Baldwin J."/>
            <person name="Abdouelleil A."/>
            <person name="Abdulkadir J."/>
            <person name="Abebe A."/>
            <person name="Abera B."/>
            <person name="Abreu J."/>
            <person name="Acer S.C."/>
            <person name="Aftuck L."/>
            <person name="Alexander A."/>
            <person name="An P."/>
            <person name="Anderson E."/>
            <person name="Anderson S."/>
            <person name="Arachi H."/>
            <person name="Azer M."/>
            <person name="Bachantsang P."/>
            <person name="Barry A."/>
            <person name="Bayul T."/>
            <person name="Berlin A."/>
            <person name="Bessette D."/>
            <person name="Bloom T."/>
            <person name="Blye J."/>
            <person name="Boguslavskiy L."/>
            <person name="Bonnet C."/>
            <person name="Boukhgalter B."/>
            <person name="Bourzgui I."/>
            <person name="Brown A."/>
            <person name="Cahill P."/>
            <person name="Channer S."/>
            <person name="Cheshatsang Y."/>
            <person name="Chuda L."/>
            <person name="Citroen M."/>
            <person name="Collymore A."/>
            <person name="Cooke P."/>
            <person name="Costello M."/>
            <person name="D'Aco K."/>
            <person name="Daza R."/>
            <person name="De Haan G."/>
            <person name="DeGray S."/>
            <person name="DeMaso C."/>
            <person name="Dhargay N."/>
            <person name="Dooley K."/>
            <person name="Dooley E."/>
            <person name="Doricent M."/>
            <person name="Dorje P."/>
            <person name="Dorjee K."/>
            <person name="Dupes A."/>
            <person name="Elong R."/>
            <person name="Falk J."/>
            <person name="Farina A."/>
            <person name="Faro S."/>
            <person name="Ferguson D."/>
            <person name="Fisher S."/>
            <person name="Foley C.D."/>
            <person name="Franke A."/>
            <person name="Friedrich D."/>
            <person name="Gadbois L."/>
            <person name="Gearin G."/>
            <person name="Gearin C.R."/>
            <person name="Giannoukos G."/>
            <person name="Goode T."/>
            <person name="Graham J."/>
            <person name="Grandbois E."/>
            <person name="Grewal S."/>
            <person name="Gyaltsen K."/>
            <person name="Hafez N."/>
            <person name="Hagos B."/>
            <person name="Hall J."/>
            <person name="Henson C."/>
            <person name="Hollinger A."/>
            <person name="Honan T."/>
            <person name="Huard M.D."/>
            <person name="Hughes L."/>
            <person name="Hurhula B."/>
            <person name="Husby M.E."/>
            <person name="Kamat A."/>
            <person name="Kanga B."/>
            <person name="Kashin S."/>
            <person name="Khazanovich D."/>
            <person name="Kisner P."/>
            <person name="Lance K."/>
            <person name="Lara M."/>
            <person name="Lee W."/>
            <person name="Lennon N."/>
            <person name="Letendre F."/>
            <person name="LeVine R."/>
            <person name="Lipovsky A."/>
            <person name="Liu X."/>
            <person name="Liu J."/>
            <person name="Liu S."/>
            <person name="Lokyitsang T."/>
            <person name="Lokyitsang Y."/>
            <person name="Lubonja R."/>
            <person name="Lui A."/>
            <person name="MacDonald P."/>
            <person name="Magnisalis V."/>
            <person name="Maru K."/>
            <person name="Matthews C."/>
            <person name="McCusker W."/>
            <person name="McDonough S."/>
            <person name="Mehta T."/>
            <person name="Meldrim J."/>
            <person name="Meneus L."/>
            <person name="Mihai O."/>
            <person name="Mihalev A."/>
            <person name="Mihova T."/>
            <person name="Mittelman R."/>
            <person name="Mlenga V."/>
            <person name="Montmayeur A."/>
            <person name="Mulrain L."/>
            <person name="Navidi A."/>
            <person name="Naylor J."/>
            <person name="Negash T."/>
            <person name="Nguyen T."/>
            <person name="Nguyen N."/>
            <person name="Nicol R."/>
            <person name="Norbu C."/>
            <person name="Norbu N."/>
            <person name="Novod N."/>
            <person name="O'Neill B."/>
            <person name="Osman S."/>
            <person name="Markiewicz E."/>
            <person name="Oyono O.L."/>
            <person name="Patti C."/>
            <person name="Phunkhang P."/>
            <person name="Pierre F."/>
            <person name="Priest M."/>
            <person name="Raghuraman S."/>
            <person name="Rege F."/>
            <person name="Reyes R."/>
            <person name="Rise C."/>
            <person name="Rogov P."/>
            <person name="Ross K."/>
            <person name="Ryan E."/>
            <person name="Settipalli S."/>
            <person name="Shea T."/>
            <person name="Sherpa N."/>
            <person name="Shi L."/>
            <person name="Shih D."/>
            <person name="Sparrow T."/>
            <person name="Spaulding J."/>
            <person name="Stalker J."/>
            <person name="Stange-Thomann N."/>
            <person name="Stavropoulos S."/>
            <person name="Stone C."/>
            <person name="Strader C."/>
            <person name="Tesfaye S."/>
            <person name="Thomson T."/>
            <person name="Thoulutsang Y."/>
            <person name="Thoulutsang D."/>
            <person name="Topham K."/>
            <person name="Topping I."/>
            <person name="Tsamla T."/>
            <person name="Vassiliev H."/>
            <person name="Vo A."/>
            <person name="Wangchuk T."/>
            <person name="Wangdi T."/>
            <person name="Weiand M."/>
            <person name="Wilkinson J."/>
            <person name="Wilson A."/>
            <person name="Yadav S."/>
            <person name="Young G."/>
            <person name="Yu Q."/>
            <person name="Zembek L."/>
            <person name="Zhong D."/>
            <person name="Zimmer A."/>
            <person name="Zwirko Z."/>
            <person name="Jaffe D.B."/>
            <person name="Alvarez P."/>
            <person name="Brockman W."/>
            <person name="Butler J."/>
            <person name="Chin C."/>
            <person name="Gnerre S."/>
            <person name="Grabherr M."/>
            <person name="Kleber M."/>
            <person name="Mauceli E."/>
            <person name="MacCallum I."/>
        </authorList>
    </citation>
    <scope>NUCLEOTIDE SEQUENCE [LARGE SCALE GENOMIC DNA]</scope>
    <source>
        <strain evidence="10">Tai18E2 / Tucson 14021-0261.01</strain>
    </source>
</reference>
<evidence type="ECO:0000256" key="4">
    <source>
        <dbReference type="ARBA" id="ARBA00022989"/>
    </source>
</evidence>
<evidence type="ECO:0000256" key="1">
    <source>
        <dbReference type="ARBA" id="ARBA00004651"/>
    </source>
</evidence>
<keyword evidence="2 8" id="KW-1003">Cell membrane</keyword>
<reference evidence="9 10" key="2">
    <citation type="journal article" date="2007" name="PLoS Biol.">
        <title>Principles of genome evolution in the Drosophila melanogaster species group.</title>
        <authorList>
            <person name="Ranz J.M."/>
            <person name="Maurin D."/>
            <person name="Chan Y.S."/>
            <person name="von Grotthuss M."/>
            <person name="Hillier L.W."/>
            <person name="Roote J."/>
            <person name="Ashburner M."/>
            <person name="Bergman C.M."/>
        </authorList>
    </citation>
    <scope>NUCLEOTIDE SEQUENCE [LARGE SCALE GENOMIC DNA]</scope>
    <source>
        <strain evidence="10">Tai18E2 / Tucson 14021-0261.01</strain>
    </source>
</reference>
<feature type="transmembrane region" description="Helical" evidence="8">
    <location>
        <begin position="343"/>
        <end position="364"/>
    </location>
</feature>
<evidence type="ECO:0000313" key="9">
    <source>
        <dbReference type="EMBL" id="EDW92267.2"/>
    </source>
</evidence>
<sequence length="366" mass="43658">MVFWIVKLYFRYSLAIGITSQQFSRQKFYSTLFSRTYALIANIITLGMVPICMWQVRSVFESKRHFPQLILITNDIRYTVSFLVILYTLLSRGFRDTAFKEMQPLLRTLFREEKRCGYKGRDGIRRSLRMLLLLKFFTLSWLCITEVIFLFYSCDVLVWVNIVRFFFLSNANNILEMVPMGYFLALWHIARGFDCVNRRLDQIVKSKSPRDQRELQHLWFLHTSLTRTALNLNKIYAPQMLATRFDHFIIGVIQAYWGTVFTFDLPTPWLWVVYGSVQYHVRILDYYLIDYMCDVAVKYHDAAKHSWSEIRWTKEISSYVIYANSSKLELWICGLFQADRSMWFGMISSILYYILVLLQFHMVMGK</sequence>
<dbReference type="GO" id="GO:0033041">
    <property type="term" value="F:sweet taste receptor activity"/>
    <property type="evidence" value="ECO:0007669"/>
    <property type="project" value="TreeGrafter"/>
</dbReference>
<dbReference type="KEGG" id="dya:Dyak_GE14261"/>
<evidence type="ECO:0000256" key="2">
    <source>
        <dbReference type="ARBA" id="ARBA00022475"/>
    </source>
</evidence>
<evidence type="ECO:0000256" key="6">
    <source>
        <dbReference type="ARBA" id="ARBA00023170"/>
    </source>
</evidence>
<keyword evidence="5 8" id="KW-0472">Membrane</keyword>
<protein>
    <recommendedName>
        <fullName evidence="8">Gustatory receptor</fullName>
    </recommendedName>
</protein>
<feature type="transmembrane region" description="Helical" evidence="8">
    <location>
        <begin position="76"/>
        <end position="94"/>
    </location>
</feature>
<dbReference type="GO" id="GO:0030424">
    <property type="term" value="C:axon"/>
    <property type="evidence" value="ECO:0007669"/>
    <property type="project" value="TreeGrafter"/>
</dbReference>